<evidence type="ECO:0000313" key="2">
    <source>
        <dbReference type="EMBL" id="NBJ92542.1"/>
    </source>
</evidence>
<dbReference type="InterPro" id="IPR029044">
    <property type="entry name" value="Nucleotide-diphossugar_trans"/>
</dbReference>
<dbReference type="Pfam" id="PF00483">
    <property type="entry name" value="NTP_transferase"/>
    <property type="match status" value="1"/>
</dbReference>
<protein>
    <submittedName>
        <fullName evidence="2">Glucose-1-phosphate cytidylyltransferase</fullName>
        <ecNumber evidence="2">2.7.7.33</ecNumber>
    </submittedName>
</protein>
<dbReference type="InterPro" id="IPR046981">
    <property type="entry name" value="G1P_cyt_trans"/>
</dbReference>
<reference evidence="2" key="1">
    <citation type="submission" date="2018-09" db="EMBL/GenBank/DDBJ databases">
        <title>Murine metabolic-syndrome-specific gut microbial biobank.</title>
        <authorList>
            <person name="Liu C."/>
        </authorList>
    </citation>
    <scope>NUCLEOTIDE SEQUENCE</scope>
    <source>
        <strain evidence="2">D42-62</strain>
    </source>
</reference>
<proteinExistence type="predicted"/>
<dbReference type="EC" id="2.7.7.33" evidence="2"/>
<evidence type="ECO:0000313" key="3">
    <source>
        <dbReference type="Proteomes" id="UP001154420"/>
    </source>
</evidence>
<dbReference type="InterPro" id="IPR005835">
    <property type="entry name" value="NTP_transferase_dom"/>
</dbReference>
<name>A0A9X5BG64_9FIRM</name>
<dbReference type="PANTHER" id="PTHR47183">
    <property type="entry name" value="GLUCOSE-1-PHOSPHATE CYTIDYLYLTRANSFERASE-RELATED"/>
    <property type="match status" value="1"/>
</dbReference>
<dbReference type="Proteomes" id="UP001154420">
    <property type="component" value="Unassembled WGS sequence"/>
</dbReference>
<dbReference type="AlphaFoldDB" id="A0A9X5BG64"/>
<dbReference type="CDD" id="cd02524">
    <property type="entry name" value="G1P_cytidylyltransferase"/>
    <property type="match status" value="1"/>
</dbReference>
<keyword evidence="2" id="KW-0808">Transferase</keyword>
<dbReference type="RefSeq" id="WP_160559635.1">
    <property type="nucleotide sequence ID" value="NZ_QZDT01000009.1"/>
</dbReference>
<dbReference type="SUPFAM" id="SSF53448">
    <property type="entry name" value="Nucleotide-diphospho-sugar transferases"/>
    <property type="match status" value="1"/>
</dbReference>
<dbReference type="GO" id="GO:0009243">
    <property type="term" value="P:O antigen biosynthetic process"/>
    <property type="evidence" value="ECO:0007669"/>
    <property type="project" value="InterPro"/>
</dbReference>
<sequence>MKVVILAGGRGSRLSEETHLKPKPMVEIGTEPILWHIMKMYSYYGFNDFVICCGYKGDMIKEYFTDYYMRASDITINLSNNSVKIHENVSEPWKVTLVDTGLNTNTAGRIMKVRKYLEDEPFMLTYGDGVSNVNIGEVLKFHKKHNRIATITAAKPAGRWGTIQISNSNGIVETFQEKNKTDEAWVNSGFAVFEQAIFDYLINEDEQLEREPYDRLVAARQIDAYKHAGFWHAMDTVNDRAILEEYWNKGSAPWKLWQ</sequence>
<comment type="caution">
    <text evidence="2">The sequence shown here is derived from an EMBL/GenBank/DDBJ whole genome shotgun (WGS) entry which is preliminary data.</text>
</comment>
<evidence type="ECO:0000259" key="1">
    <source>
        <dbReference type="Pfam" id="PF00483"/>
    </source>
</evidence>
<dbReference type="OrthoDB" id="9801899at2"/>
<feature type="domain" description="Nucleotidyl transferase" evidence="1">
    <location>
        <begin position="2"/>
        <end position="212"/>
    </location>
</feature>
<accession>A0A9X5BG64</accession>
<dbReference type="GO" id="GO:0047343">
    <property type="term" value="F:glucose-1-phosphate cytidylyltransferase activity"/>
    <property type="evidence" value="ECO:0007669"/>
    <property type="project" value="UniProtKB-EC"/>
</dbReference>
<organism evidence="2 3">
    <name type="scientific">Parablautia muri</name>
    <dbReference type="NCBI Taxonomy" id="2320879"/>
    <lineage>
        <taxon>Bacteria</taxon>
        <taxon>Bacillati</taxon>
        <taxon>Bacillota</taxon>
        <taxon>Clostridia</taxon>
        <taxon>Lachnospirales</taxon>
        <taxon>Lachnospiraceae</taxon>
        <taxon>Parablautia</taxon>
    </lineage>
</organism>
<dbReference type="InterPro" id="IPR013446">
    <property type="entry name" value="G1P_cyt_trans-like"/>
</dbReference>
<dbReference type="PANTHER" id="PTHR47183:SF1">
    <property type="entry name" value="GLUCOSE-1-PHOSPHATE CYTIDYLYLTRANSFERASE"/>
    <property type="match status" value="1"/>
</dbReference>
<dbReference type="NCBIfam" id="TIGR02623">
    <property type="entry name" value="G1P_cyt_trans"/>
    <property type="match status" value="1"/>
</dbReference>
<gene>
    <name evidence="2" type="primary">rfbF</name>
    <name evidence="2" type="ORF">D5281_08015</name>
</gene>
<keyword evidence="3" id="KW-1185">Reference proteome</keyword>
<dbReference type="Gene3D" id="3.90.550.10">
    <property type="entry name" value="Spore Coat Polysaccharide Biosynthesis Protein SpsA, Chain A"/>
    <property type="match status" value="1"/>
</dbReference>
<dbReference type="EMBL" id="QZDT01000009">
    <property type="protein sequence ID" value="NBJ92542.1"/>
    <property type="molecule type" value="Genomic_DNA"/>
</dbReference>
<keyword evidence="2" id="KW-0548">Nucleotidyltransferase</keyword>